<reference evidence="8 9" key="2">
    <citation type="journal article" date="2010" name="J. Bacteriol.">
        <title>Complete genome sequence of Beijerinckia indica subsp. indica.</title>
        <authorList>
            <person name="Tamas I."/>
            <person name="Dedysh S.N."/>
            <person name="Liesack W."/>
            <person name="Stott M.B."/>
            <person name="Alam M."/>
            <person name="Murrell J.C."/>
            <person name="Dunfield P.F."/>
        </authorList>
    </citation>
    <scope>NUCLEOTIDE SEQUENCE [LARGE SCALE GENOMIC DNA]</scope>
    <source>
        <strain evidence="9">ATCC 9039 / DSM 1715 / NCIMB 8712</strain>
    </source>
</reference>
<dbReference type="SUPFAM" id="SSF103473">
    <property type="entry name" value="MFS general substrate transporter"/>
    <property type="match status" value="1"/>
</dbReference>
<keyword evidence="3 7" id="KW-0812">Transmembrane</keyword>
<accession>B2IIF4</accession>
<evidence type="ECO:0000256" key="2">
    <source>
        <dbReference type="ARBA" id="ARBA00022448"/>
    </source>
</evidence>
<dbReference type="PANTHER" id="PTHR42718:SF9">
    <property type="entry name" value="MAJOR FACILITATOR SUPERFAMILY MULTIDRUG TRANSPORTER MFSC"/>
    <property type="match status" value="1"/>
</dbReference>
<dbReference type="RefSeq" id="WP_012385460.1">
    <property type="nucleotide sequence ID" value="NC_010581.1"/>
</dbReference>
<feature type="transmembrane region" description="Helical" evidence="7">
    <location>
        <begin position="395"/>
        <end position="415"/>
    </location>
</feature>
<evidence type="ECO:0000256" key="4">
    <source>
        <dbReference type="ARBA" id="ARBA00022989"/>
    </source>
</evidence>
<dbReference type="HOGENOM" id="CLU_000960_33_0_5"/>
<dbReference type="eggNOG" id="COG2814">
    <property type="taxonomic scope" value="Bacteria"/>
</dbReference>
<comment type="subcellular location">
    <subcellularLocation>
        <location evidence="1">Membrane</location>
        <topology evidence="1">Multi-pass membrane protein</topology>
    </subcellularLocation>
</comment>
<feature type="transmembrane region" description="Helical" evidence="7">
    <location>
        <begin position="262"/>
        <end position="283"/>
    </location>
</feature>
<dbReference type="PANTHER" id="PTHR42718">
    <property type="entry name" value="MAJOR FACILITATOR SUPERFAMILY MULTIDRUG TRANSPORTER MFSC"/>
    <property type="match status" value="1"/>
</dbReference>
<dbReference type="Gene3D" id="1.20.1250.20">
    <property type="entry name" value="MFS general substrate transporter like domains"/>
    <property type="match status" value="1"/>
</dbReference>
<evidence type="ECO:0000256" key="1">
    <source>
        <dbReference type="ARBA" id="ARBA00004141"/>
    </source>
</evidence>
<protein>
    <submittedName>
        <fullName evidence="8">Major facilitator superfamily MFS_1</fullName>
    </submittedName>
</protein>
<dbReference type="GO" id="GO:0022857">
    <property type="term" value="F:transmembrane transporter activity"/>
    <property type="evidence" value="ECO:0007669"/>
    <property type="project" value="InterPro"/>
</dbReference>
<reference evidence="9" key="1">
    <citation type="submission" date="2008-03" db="EMBL/GenBank/DDBJ databases">
        <title>Complete sequence of chromosome of Beijerinckia indica subsp. indica ATCC 9039.</title>
        <authorList>
            <consortium name="US DOE Joint Genome Institute"/>
            <person name="Copeland A."/>
            <person name="Lucas S."/>
            <person name="Lapidus A."/>
            <person name="Glavina del Rio T."/>
            <person name="Dalin E."/>
            <person name="Tice H."/>
            <person name="Bruce D."/>
            <person name="Goodwin L."/>
            <person name="Pitluck S."/>
            <person name="LaButti K."/>
            <person name="Schmutz J."/>
            <person name="Larimer F."/>
            <person name="Land M."/>
            <person name="Hauser L."/>
            <person name="Kyrpides N."/>
            <person name="Mikhailova N."/>
            <person name="Dunfield P.F."/>
            <person name="Dedysh S.N."/>
            <person name="Liesack W."/>
            <person name="Saw J.H."/>
            <person name="Alam M."/>
            <person name="Chen Y."/>
            <person name="Murrell J.C."/>
            <person name="Richardson P."/>
        </authorList>
    </citation>
    <scope>NUCLEOTIDE SEQUENCE [LARGE SCALE GENOMIC DNA]</scope>
    <source>
        <strain evidence="9">ATCC 9039 / DSM 1715 / NCIMB 8712</strain>
    </source>
</reference>
<proteinExistence type="predicted"/>
<evidence type="ECO:0000256" key="7">
    <source>
        <dbReference type="SAM" id="Phobius"/>
    </source>
</evidence>
<keyword evidence="9" id="KW-1185">Reference proteome</keyword>
<name>B2IIF4_BEII9</name>
<dbReference type="STRING" id="395963.Bind_2500"/>
<dbReference type="KEGG" id="bid:Bind_2500"/>
<gene>
    <name evidence="8" type="ordered locus">Bind_2500</name>
</gene>
<feature type="region of interest" description="Disordered" evidence="6">
    <location>
        <begin position="542"/>
        <end position="577"/>
    </location>
</feature>
<feature type="transmembrane region" description="Helical" evidence="7">
    <location>
        <begin position="366"/>
        <end position="383"/>
    </location>
</feature>
<feature type="transmembrane region" description="Helical" evidence="7">
    <location>
        <begin position="197"/>
        <end position="218"/>
    </location>
</feature>
<dbReference type="Pfam" id="PF07690">
    <property type="entry name" value="MFS_1"/>
    <property type="match status" value="1"/>
</dbReference>
<evidence type="ECO:0000256" key="5">
    <source>
        <dbReference type="ARBA" id="ARBA00023136"/>
    </source>
</evidence>
<evidence type="ECO:0000313" key="8">
    <source>
        <dbReference type="EMBL" id="ACB96107.1"/>
    </source>
</evidence>
<dbReference type="AlphaFoldDB" id="B2IIF4"/>
<organism evidence="8 9">
    <name type="scientific">Beijerinckia indica subsp. indica (strain ATCC 9039 / DSM 1715 / NCIMB 8712)</name>
    <dbReference type="NCBI Taxonomy" id="395963"/>
    <lineage>
        <taxon>Bacteria</taxon>
        <taxon>Pseudomonadati</taxon>
        <taxon>Pseudomonadota</taxon>
        <taxon>Alphaproteobacteria</taxon>
        <taxon>Hyphomicrobiales</taxon>
        <taxon>Beijerinckiaceae</taxon>
        <taxon>Beijerinckia</taxon>
    </lineage>
</organism>
<keyword evidence="5 7" id="KW-0472">Membrane</keyword>
<feature type="transmembrane region" description="Helical" evidence="7">
    <location>
        <begin position="511"/>
        <end position="532"/>
    </location>
</feature>
<dbReference type="GO" id="GO:0016020">
    <property type="term" value="C:membrane"/>
    <property type="evidence" value="ECO:0007669"/>
    <property type="project" value="UniProtKB-SubCell"/>
</dbReference>
<keyword evidence="2" id="KW-0813">Transport</keyword>
<feature type="transmembrane region" description="Helical" evidence="7">
    <location>
        <begin position="230"/>
        <end position="250"/>
    </location>
</feature>
<feature type="compositionally biased region" description="Low complexity" evidence="6">
    <location>
        <begin position="566"/>
        <end position="577"/>
    </location>
</feature>
<dbReference type="EMBL" id="CP001016">
    <property type="protein sequence ID" value="ACB96107.1"/>
    <property type="molecule type" value="Genomic_DNA"/>
</dbReference>
<feature type="transmembrane region" description="Helical" evidence="7">
    <location>
        <begin position="134"/>
        <end position="156"/>
    </location>
</feature>
<evidence type="ECO:0000313" key="9">
    <source>
        <dbReference type="Proteomes" id="UP000001695"/>
    </source>
</evidence>
<sequence length="577" mass="63618">MSSSAAQSSFVVSAPAAIAPTHPAGAPAAPSYIPPFGPRTIVGLVGVLLAVHIAGFNEHITEIGLADIRGKMHLGRDEGIWFISVYESFNIAAMAFTPWFYMTFSIYRFVAFMTALLGLLAIPLPFMPDLPSLLILRAAQGLSAGCLPPILMTVMLKYLPPQIRVFGIGGYAMSATFGPNLGGPLEVLWFEHVGWQWLYWEALPLCLIAIGLMAYGLPRDPPHYERFRNFNWRGFLLGAPSIIAIVTILYHGDRLDWFRSPLIVHLTFWGGGLFIGFLIHEWFHHSPFFRIQFWGNRNIAMSLLTLVATLILCGLLMEIPAAYLAEIRGYRPIQTAPIALIVALPQLILLPATAALCNIRAVDCRYVLAIGMSLLGLACWLGTWLTPDWVRDNFYLLQILQIFGQPMVVIPTLMLATMGLGPADGPFISGMVNMLKGMANAIAAALFETLLRFRQHYHSVMLLDHYGTHRWALDGFGHRIGEQIAPLDPDTQHIARNAQEIFHTYVHEQSLVLALADLYFILMWVCVVFVILDTILPGRVYPPSPPSPSPPPEASPAPHNTPSPSLPANAALPQAAH</sequence>
<feature type="compositionally biased region" description="Pro residues" evidence="6">
    <location>
        <begin position="542"/>
        <end position="565"/>
    </location>
</feature>
<feature type="transmembrane region" description="Helical" evidence="7">
    <location>
        <begin position="303"/>
        <end position="325"/>
    </location>
</feature>
<feature type="transmembrane region" description="Helical" evidence="7">
    <location>
        <begin position="106"/>
        <end position="127"/>
    </location>
</feature>
<keyword evidence="4 7" id="KW-1133">Transmembrane helix</keyword>
<feature type="transmembrane region" description="Helical" evidence="7">
    <location>
        <begin position="79"/>
        <end position="100"/>
    </location>
</feature>
<dbReference type="Proteomes" id="UP000001695">
    <property type="component" value="Chromosome"/>
</dbReference>
<evidence type="ECO:0000256" key="3">
    <source>
        <dbReference type="ARBA" id="ARBA00022692"/>
    </source>
</evidence>
<evidence type="ECO:0000256" key="6">
    <source>
        <dbReference type="SAM" id="MobiDB-lite"/>
    </source>
</evidence>
<dbReference type="InterPro" id="IPR036259">
    <property type="entry name" value="MFS_trans_sf"/>
</dbReference>
<feature type="transmembrane region" description="Helical" evidence="7">
    <location>
        <begin position="337"/>
        <end position="359"/>
    </location>
</feature>
<dbReference type="InterPro" id="IPR011701">
    <property type="entry name" value="MFS"/>
</dbReference>
<feature type="transmembrane region" description="Helical" evidence="7">
    <location>
        <begin position="38"/>
        <end position="58"/>
    </location>
</feature>